<keyword evidence="6" id="KW-0472">Membrane</keyword>
<protein>
    <submittedName>
        <fullName evidence="8">Signal peptide peptidase SppA, 36K type</fullName>
    </submittedName>
</protein>
<dbReference type="PANTHER" id="PTHR42987:SF7">
    <property type="entry name" value="SIGNAL PEPTIDE PEPTIDASE SPPA-RELATED"/>
    <property type="match status" value="1"/>
</dbReference>
<evidence type="ECO:0000313" key="9">
    <source>
        <dbReference type="Proteomes" id="UP000186323"/>
    </source>
</evidence>
<dbReference type="InterPro" id="IPR002142">
    <property type="entry name" value="Peptidase_S49"/>
</dbReference>
<evidence type="ECO:0000256" key="1">
    <source>
        <dbReference type="ARBA" id="ARBA00008683"/>
    </source>
</evidence>
<keyword evidence="9" id="KW-1185">Reference proteome</keyword>
<dbReference type="CDD" id="cd07023">
    <property type="entry name" value="S49_Sppa_N_C"/>
    <property type="match status" value="1"/>
</dbReference>
<gene>
    <name evidence="8" type="ORF">DESPIGER_1743</name>
</gene>
<dbReference type="InterPro" id="IPR047272">
    <property type="entry name" value="S49_SppA_C"/>
</dbReference>
<feature type="compositionally biased region" description="Basic and acidic residues" evidence="5">
    <location>
        <begin position="1"/>
        <end position="10"/>
    </location>
</feature>
<accession>A0A1K1LFS9</accession>
<dbReference type="EMBL" id="LT630450">
    <property type="protein sequence ID" value="SFV73575.1"/>
    <property type="molecule type" value="Genomic_DNA"/>
</dbReference>
<dbReference type="AlphaFoldDB" id="A0A1K1LFS9"/>
<feature type="transmembrane region" description="Helical" evidence="6">
    <location>
        <begin position="87"/>
        <end position="106"/>
    </location>
</feature>
<dbReference type="GO" id="GO:0008236">
    <property type="term" value="F:serine-type peptidase activity"/>
    <property type="evidence" value="ECO:0007669"/>
    <property type="project" value="UniProtKB-KW"/>
</dbReference>
<dbReference type="PANTHER" id="PTHR42987">
    <property type="entry name" value="PEPTIDASE S49"/>
    <property type="match status" value="1"/>
</dbReference>
<evidence type="ECO:0000256" key="4">
    <source>
        <dbReference type="ARBA" id="ARBA00022825"/>
    </source>
</evidence>
<proteinExistence type="inferred from homology"/>
<name>A0A1K1LFS9_9BACT</name>
<dbReference type="GO" id="GO:0006508">
    <property type="term" value="P:proteolysis"/>
    <property type="evidence" value="ECO:0007669"/>
    <property type="project" value="UniProtKB-KW"/>
</dbReference>
<dbReference type="InterPro" id="IPR004635">
    <property type="entry name" value="Pept_S49_SppA"/>
</dbReference>
<evidence type="ECO:0000256" key="2">
    <source>
        <dbReference type="ARBA" id="ARBA00022670"/>
    </source>
</evidence>
<dbReference type="InterPro" id="IPR029045">
    <property type="entry name" value="ClpP/crotonase-like_dom_sf"/>
</dbReference>
<feature type="region of interest" description="Disordered" evidence="5">
    <location>
        <begin position="1"/>
        <end position="47"/>
    </location>
</feature>
<dbReference type="Proteomes" id="UP000186323">
    <property type="component" value="Chromosome I"/>
</dbReference>
<dbReference type="Gene3D" id="6.20.330.10">
    <property type="match status" value="1"/>
</dbReference>
<keyword evidence="4" id="KW-0720">Serine protease</keyword>
<dbReference type="OrthoDB" id="9764363at2"/>
<keyword evidence="2" id="KW-0645">Protease</keyword>
<feature type="domain" description="Peptidase S49" evidence="7">
    <location>
        <begin position="172"/>
        <end position="318"/>
    </location>
</feature>
<comment type="similarity">
    <text evidence="1">Belongs to the peptidase S49 family.</text>
</comment>
<sequence>MQINDPERTRQAAAPELRLDAPEADDFTEHPLSMNGEAPAGKSARGGTGATAAAPSFSCAASCPLSHVPQKAWLHLFRVPFRKRHPVIFWGLLLLLLGGLAAFMVFRATGLGSERIALVRVTGPIMDIDAQLRWIDELGRMPGVKGVLVRVDSPGGGAAASQELYEALARLGKDKPVAVSMGSTAASGGLMVSMAGRRVFANASTVTGSIGVRMDIPQIRGLLDKLGLGRQTLTTAPYKDAGSMLEPLTAEEKAYFQGVLKDMHEQFVDIVAQGRHMDRARAARLATGKIFTGREAVELGLVDELGGQQTAHRWLADVCKVPVDRPLLTPPSEDEWWEKSLRTWFGLDADALLGREAPAFLYSF</sequence>
<keyword evidence="3" id="KW-0378">Hydrolase</keyword>
<dbReference type="NCBIfam" id="TIGR00706">
    <property type="entry name" value="SppA_dom"/>
    <property type="match status" value="1"/>
</dbReference>
<dbReference type="RefSeq" id="WP_083575341.1">
    <property type="nucleotide sequence ID" value="NZ_DBGALU010000108.1"/>
</dbReference>
<evidence type="ECO:0000256" key="6">
    <source>
        <dbReference type="SAM" id="Phobius"/>
    </source>
</evidence>
<organism evidence="8 9">
    <name type="scientific">Desulfovibrio piger</name>
    <dbReference type="NCBI Taxonomy" id="901"/>
    <lineage>
        <taxon>Bacteria</taxon>
        <taxon>Pseudomonadati</taxon>
        <taxon>Thermodesulfobacteriota</taxon>
        <taxon>Desulfovibrionia</taxon>
        <taxon>Desulfovibrionales</taxon>
        <taxon>Desulfovibrionaceae</taxon>
        <taxon>Desulfovibrio</taxon>
    </lineage>
</organism>
<keyword evidence="6" id="KW-0812">Transmembrane</keyword>
<keyword evidence="6" id="KW-1133">Transmembrane helix</keyword>
<reference evidence="9" key="1">
    <citation type="submission" date="2016-10" db="EMBL/GenBank/DDBJ databases">
        <authorList>
            <person name="Wegmann U."/>
        </authorList>
    </citation>
    <scope>NUCLEOTIDE SEQUENCE [LARGE SCALE GENOMIC DNA]</scope>
</reference>
<dbReference type="KEGG" id="dpg:DESPIGER_1743"/>
<evidence type="ECO:0000259" key="7">
    <source>
        <dbReference type="Pfam" id="PF01343"/>
    </source>
</evidence>
<evidence type="ECO:0000256" key="3">
    <source>
        <dbReference type="ARBA" id="ARBA00022801"/>
    </source>
</evidence>
<dbReference type="Pfam" id="PF01343">
    <property type="entry name" value="Peptidase_S49"/>
    <property type="match status" value="1"/>
</dbReference>
<dbReference type="SUPFAM" id="SSF52096">
    <property type="entry name" value="ClpP/crotonase"/>
    <property type="match status" value="1"/>
</dbReference>
<evidence type="ECO:0000313" key="8">
    <source>
        <dbReference type="EMBL" id="SFV73575.1"/>
    </source>
</evidence>
<evidence type="ECO:0000256" key="5">
    <source>
        <dbReference type="SAM" id="MobiDB-lite"/>
    </source>
</evidence>
<dbReference type="Gene3D" id="3.90.226.10">
    <property type="entry name" value="2-enoyl-CoA Hydratase, Chain A, domain 1"/>
    <property type="match status" value="1"/>
</dbReference>